<dbReference type="Gene3D" id="3.30.1330.20">
    <property type="entry name" value="Tubulin/FtsZ, C-terminal domain"/>
    <property type="match status" value="1"/>
</dbReference>
<evidence type="ECO:0000256" key="1">
    <source>
        <dbReference type="ARBA" id="ARBA00009636"/>
    </source>
</evidence>
<evidence type="ECO:0000256" key="2">
    <source>
        <dbReference type="ARBA" id="ARBA00022490"/>
    </source>
</evidence>
<dbReference type="InterPro" id="IPR008280">
    <property type="entry name" value="Tub_FtsZ_C"/>
</dbReference>
<evidence type="ECO:0000256" key="4">
    <source>
        <dbReference type="ARBA" id="ARBA00022741"/>
    </source>
</evidence>
<comment type="catalytic activity">
    <reaction evidence="7">
        <text>GTP + H2O = GDP + phosphate + H(+)</text>
        <dbReference type="Rhea" id="RHEA:19669"/>
        <dbReference type="ChEBI" id="CHEBI:15377"/>
        <dbReference type="ChEBI" id="CHEBI:15378"/>
        <dbReference type="ChEBI" id="CHEBI:37565"/>
        <dbReference type="ChEBI" id="CHEBI:43474"/>
        <dbReference type="ChEBI" id="CHEBI:58189"/>
    </reaction>
    <physiologicalReaction direction="left-to-right" evidence="7">
        <dbReference type="Rhea" id="RHEA:19670"/>
    </physiologicalReaction>
</comment>
<protein>
    <submittedName>
        <fullName evidence="9">Alpha-tubulin</fullName>
    </submittedName>
</protein>
<dbReference type="GO" id="GO:0016787">
    <property type="term" value="F:hydrolase activity"/>
    <property type="evidence" value="ECO:0007669"/>
    <property type="project" value="UniProtKB-KW"/>
</dbReference>
<evidence type="ECO:0000256" key="3">
    <source>
        <dbReference type="ARBA" id="ARBA00022701"/>
    </source>
</evidence>
<dbReference type="Proteomes" id="UP000023152">
    <property type="component" value="Unassembled WGS sequence"/>
</dbReference>
<dbReference type="InterPro" id="IPR037103">
    <property type="entry name" value="Tubulin/FtsZ-like_C"/>
</dbReference>
<keyword evidence="3" id="KW-0493">Microtubule</keyword>
<keyword evidence="6" id="KW-0342">GTP-binding</keyword>
<dbReference type="PRINTS" id="PR01161">
    <property type="entry name" value="TUBULIN"/>
</dbReference>
<dbReference type="SUPFAM" id="SSF55307">
    <property type="entry name" value="Tubulin C-terminal domain-like"/>
    <property type="match status" value="1"/>
</dbReference>
<dbReference type="InterPro" id="IPR036525">
    <property type="entry name" value="Tubulin/FtsZ_GTPase_sf"/>
</dbReference>
<keyword evidence="5" id="KW-0378">Hydrolase</keyword>
<comment type="caution">
    <text evidence="9">The sequence shown here is derived from an EMBL/GenBank/DDBJ whole genome shotgun (WGS) entry which is preliminary data.</text>
</comment>
<proteinExistence type="inferred from homology"/>
<dbReference type="GO" id="GO:0007017">
    <property type="term" value="P:microtubule-based process"/>
    <property type="evidence" value="ECO:0007669"/>
    <property type="project" value="InterPro"/>
</dbReference>
<dbReference type="PRINTS" id="PR01162">
    <property type="entry name" value="ALPHATUBULIN"/>
</dbReference>
<feature type="domain" description="Tubulin/FtsZ 2-layer sandwich" evidence="8">
    <location>
        <begin position="97"/>
        <end position="208"/>
    </location>
</feature>
<dbReference type="Pfam" id="PF03953">
    <property type="entry name" value="Tubulin_C"/>
    <property type="match status" value="1"/>
</dbReference>
<dbReference type="GO" id="GO:0005200">
    <property type="term" value="F:structural constituent of cytoskeleton"/>
    <property type="evidence" value="ECO:0007669"/>
    <property type="project" value="InterPro"/>
</dbReference>
<dbReference type="AlphaFoldDB" id="X6LGG5"/>
<dbReference type="PANTHER" id="PTHR11588">
    <property type="entry name" value="TUBULIN"/>
    <property type="match status" value="1"/>
</dbReference>
<sequence length="211" mass="23385">MDFFIGHSVGGGTGSVLGALILERLAVDYRKKPKIGFDVYGICQKQLRIAKPDVGNLNKLISKVISAMTSSLRFRGELNVDLNEFQTNLVPFPPDVSIAPNDVQKITDDCFKPANWFVKYTEFDPAEDKYMAISLNYRGDIKSKEANATVQWLKSNNKVALAEWCPTGFKIGLNEVPAVTLESDDIGAFSKNAIMISNNTVISRVFSKRIT</sequence>
<comment type="similarity">
    <text evidence="1">Belongs to the tubulin family.</text>
</comment>
<organism evidence="9 10">
    <name type="scientific">Reticulomyxa filosa</name>
    <dbReference type="NCBI Taxonomy" id="46433"/>
    <lineage>
        <taxon>Eukaryota</taxon>
        <taxon>Sar</taxon>
        <taxon>Rhizaria</taxon>
        <taxon>Retaria</taxon>
        <taxon>Foraminifera</taxon>
        <taxon>Monothalamids</taxon>
        <taxon>Reticulomyxidae</taxon>
        <taxon>Reticulomyxa</taxon>
    </lineage>
</organism>
<evidence type="ECO:0000259" key="8">
    <source>
        <dbReference type="Pfam" id="PF03953"/>
    </source>
</evidence>
<keyword evidence="4" id="KW-0547">Nucleotide-binding</keyword>
<keyword evidence="10" id="KW-1185">Reference proteome</keyword>
<evidence type="ECO:0000313" key="10">
    <source>
        <dbReference type="Proteomes" id="UP000023152"/>
    </source>
</evidence>
<dbReference type="GO" id="GO:0005874">
    <property type="term" value="C:microtubule"/>
    <property type="evidence" value="ECO:0007669"/>
    <property type="project" value="UniProtKB-KW"/>
</dbReference>
<dbReference type="SUPFAM" id="SSF52490">
    <property type="entry name" value="Tubulin nucleotide-binding domain-like"/>
    <property type="match status" value="1"/>
</dbReference>
<evidence type="ECO:0000256" key="5">
    <source>
        <dbReference type="ARBA" id="ARBA00022801"/>
    </source>
</evidence>
<evidence type="ECO:0000313" key="9">
    <source>
        <dbReference type="EMBL" id="ETO00679.1"/>
    </source>
</evidence>
<name>X6LGG5_RETFI</name>
<accession>X6LGG5</accession>
<keyword evidence="2" id="KW-0963">Cytoplasm</keyword>
<dbReference type="InterPro" id="IPR018316">
    <property type="entry name" value="Tubulin/FtsZ_2-layer-sand-dom"/>
</dbReference>
<dbReference type="Gene3D" id="3.40.50.1440">
    <property type="entry name" value="Tubulin/FtsZ, GTPase domain"/>
    <property type="match status" value="2"/>
</dbReference>
<evidence type="ECO:0000256" key="7">
    <source>
        <dbReference type="ARBA" id="ARBA00049117"/>
    </source>
</evidence>
<gene>
    <name evidence="9" type="ORF">RFI_36761</name>
</gene>
<dbReference type="InterPro" id="IPR002452">
    <property type="entry name" value="Alpha_tubulin"/>
</dbReference>
<dbReference type="EMBL" id="ASPP01040302">
    <property type="protein sequence ID" value="ETO00679.1"/>
    <property type="molecule type" value="Genomic_DNA"/>
</dbReference>
<dbReference type="GO" id="GO:0005525">
    <property type="term" value="F:GTP binding"/>
    <property type="evidence" value="ECO:0007669"/>
    <property type="project" value="UniProtKB-KW"/>
</dbReference>
<evidence type="ECO:0000256" key="6">
    <source>
        <dbReference type="ARBA" id="ARBA00023134"/>
    </source>
</evidence>
<dbReference type="InterPro" id="IPR000217">
    <property type="entry name" value="Tubulin"/>
</dbReference>
<reference evidence="9 10" key="1">
    <citation type="journal article" date="2013" name="Curr. Biol.">
        <title>The Genome of the Foraminiferan Reticulomyxa filosa.</title>
        <authorList>
            <person name="Glockner G."/>
            <person name="Hulsmann N."/>
            <person name="Schleicher M."/>
            <person name="Noegel A.A."/>
            <person name="Eichinger L."/>
            <person name="Gallinger C."/>
            <person name="Pawlowski J."/>
            <person name="Sierra R."/>
            <person name="Euteneuer U."/>
            <person name="Pillet L."/>
            <person name="Moustafa A."/>
            <person name="Platzer M."/>
            <person name="Groth M."/>
            <person name="Szafranski K."/>
            <person name="Schliwa M."/>
        </authorList>
    </citation>
    <scope>NUCLEOTIDE SEQUENCE [LARGE SCALE GENOMIC DNA]</scope>
</reference>